<feature type="region of interest" description="Disordered" evidence="2">
    <location>
        <begin position="1"/>
        <end position="59"/>
    </location>
</feature>
<comment type="caution">
    <text evidence="3">The sequence shown here is derived from an EMBL/GenBank/DDBJ whole genome shotgun (WGS) entry which is preliminary data.</text>
</comment>
<dbReference type="EMBL" id="BAABLK010000033">
    <property type="protein sequence ID" value="GAA5227761.1"/>
    <property type="molecule type" value="Genomic_DNA"/>
</dbReference>
<keyword evidence="4" id="KW-1185">Reference proteome</keyword>
<dbReference type="InterPro" id="IPR029050">
    <property type="entry name" value="Immunoprotect_excell_Ig-like"/>
</dbReference>
<name>A0ABP9TNN7_9MICC</name>
<feature type="compositionally biased region" description="Polar residues" evidence="2">
    <location>
        <begin position="1"/>
        <end position="10"/>
    </location>
</feature>
<evidence type="ECO:0000313" key="4">
    <source>
        <dbReference type="Proteomes" id="UP001501257"/>
    </source>
</evidence>
<dbReference type="Proteomes" id="UP001501257">
    <property type="component" value="Unassembled WGS sequence"/>
</dbReference>
<gene>
    <name evidence="3" type="ORF">GCM10025778_22940</name>
</gene>
<organism evidence="3 4">
    <name type="scientific">Paeniglutamicibacter antarcticus</name>
    <dbReference type="NCBI Taxonomy" id="494023"/>
    <lineage>
        <taxon>Bacteria</taxon>
        <taxon>Bacillati</taxon>
        <taxon>Actinomycetota</taxon>
        <taxon>Actinomycetes</taxon>
        <taxon>Micrococcales</taxon>
        <taxon>Micrococcaceae</taxon>
        <taxon>Paeniglutamicibacter</taxon>
    </lineage>
</organism>
<reference evidence="4" key="1">
    <citation type="journal article" date="2019" name="Int. J. Syst. Evol. Microbiol.">
        <title>The Global Catalogue of Microorganisms (GCM) 10K type strain sequencing project: providing services to taxonomists for standard genome sequencing and annotation.</title>
        <authorList>
            <consortium name="The Broad Institute Genomics Platform"/>
            <consortium name="The Broad Institute Genome Sequencing Center for Infectious Disease"/>
            <person name="Wu L."/>
            <person name="Ma J."/>
        </authorList>
    </citation>
    <scope>NUCLEOTIDE SEQUENCE [LARGE SCALE GENOMIC DNA]</scope>
    <source>
        <strain evidence="4">JCM 18952</strain>
    </source>
</reference>
<feature type="compositionally biased region" description="Low complexity" evidence="2">
    <location>
        <begin position="42"/>
        <end position="56"/>
    </location>
</feature>
<evidence type="ECO:0008006" key="5">
    <source>
        <dbReference type="Google" id="ProtNLM"/>
    </source>
</evidence>
<evidence type="ECO:0000256" key="1">
    <source>
        <dbReference type="ARBA" id="ARBA00022729"/>
    </source>
</evidence>
<accession>A0ABP9TNN7</accession>
<protein>
    <recommendedName>
        <fullName evidence="5">DUF4352 domain-containing protein</fullName>
    </recommendedName>
</protein>
<proteinExistence type="predicted"/>
<evidence type="ECO:0000313" key="3">
    <source>
        <dbReference type="EMBL" id="GAA5227761.1"/>
    </source>
</evidence>
<keyword evidence="1" id="KW-0732">Signal</keyword>
<dbReference type="Gene3D" id="2.60.40.1240">
    <property type="match status" value="1"/>
</dbReference>
<sequence length="216" mass="22399">MPTESPSEAQMQEKDTTEAPAVATKAPKDAAEQPAVSVAPTEGPSYEPSESPSYGGVAYEAGKNGVEQIERPGQSVPADGRIASKLAKDRAAGAYDDGLTVSAKVSSQGVVKSEGPGFFTGASYAAFAIKVNNQSNAEVDLSNVVITVLTGKDEEVALPLYGEVEAYDFTGILAPGKSTSTTYAFLVPDSAKEAALHVDLDSRHEAMVLSAKIEAQ</sequence>
<evidence type="ECO:0000256" key="2">
    <source>
        <dbReference type="SAM" id="MobiDB-lite"/>
    </source>
</evidence>